<organism evidence="1">
    <name type="scientific">Eutreptiella gymnastica</name>
    <dbReference type="NCBI Taxonomy" id="73025"/>
    <lineage>
        <taxon>Eukaryota</taxon>
        <taxon>Discoba</taxon>
        <taxon>Euglenozoa</taxon>
        <taxon>Euglenida</taxon>
        <taxon>Spirocuta</taxon>
        <taxon>Euglenophyceae</taxon>
        <taxon>Eutreptiales</taxon>
        <taxon>Eutreptiaceae</taxon>
        <taxon>Eutreptiella</taxon>
    </lineage>
</organism>
<proteinExistence type="predicted"/>
<sequence length="114" mass="13227">MLYPAHQPKAQRHKHDSIGRLCTKGWHNAINQKKDNAKGREAKLRGKYNDNCSMVPWILLFEVQWLHGPSHPAERLRHCFCCKCRWATCCSICALHCIVHREPKGLKNSSKLQK</sequence>
<accession>A0A7S4LGY2</accession>
<gene>
    <name evidence="1" type="ORF">EGYM00163_LOCUS40049</name>
</gene>
<evidence type="ECO:0000313" key="1">
    <source>
        <dbReference type="EMBL" id="CAE0828772.1"/>
    </source>
</evidence>
<protein>
    <submittedName>
        <fullName evidence="1">Uncharacterized protein</fullName>
    </submittedName>
</protein>
<dbReference type="EMBL" id="HBJA01116375">
    <property type="protein sequence ID" value="CAE0828772.1"/>
    <property type="molecule type" value="Transcribed_RNA"/>
</dbReference>
<name>A0A7S4LGY2_9EUGL</name>
<dbReference type="AlphaFoldDB" id="A0A7S4LGY2"/>
<reference evidence="1" key="1">
    <citation type="submission" date="2021-01" db="EMBL/GenBank/DDBJ databases">
        <authorList>
            <person name="Corre E."/>
            <person name="Pelletier E."/>
            <person name="Niang G."/>
            <person name="Scheremetjew M."/>
            <person name="Finn R."/>
            <person name="Kale V."/>
            <person name="Holt S."/>
            <person name="Cochrane G."/>
            <person name="Meng A."/>
            <person name="Brown T."/>
            <person name="Cohen L."/>
        </authorList>
    </citation>
    <scope>NUCLEOTIDE SEQUENCE</scope>
    <source>
        <strain evidence="1">CCMP1594</strain>
    </source>
</reference>